<evidence type="ECO:0008006" key="3">
    <source>
        <dbReference type="Google" id="ProtNLM"/>
    </source>
</evidence>
<accession>A0A1B7WJB3</accession>
<comment type="caution">
    <text evidence="1">The sequence shown here is derived from an EMBL/GenBank/DDBJ whole genome shotgun (WGS) entry which is preliminary data.</text>
</comment>
<evidence type="ECO:0000313" key="2">
    <source>
        <dbReference type="Proteomes" id="UP000092093"/>
    </source>
</evidence>
<sequence length="134" mass="14368">LLNQSDNTTWSNITNVATGANSTWNGLANSNAIVAQPGHTSSAAALCLNLVSGGFDDWYLPSNFELYQLGNNLYSVNKSLSTISGATELFSGFDYTYWSSTENTAVAAFDLRAGSNFFEGVKGLSARCRAIRSF</sequence>
<dbReference type="Proteomes" id="UP000092093">
    <property type="component" value="Unassembled WGS sequence"/>
</dbReference>
<evidence type="ECO:0000313" key="1">
    <source>
        <dbReference type="EMBL" id="OBQ37093.1"/>
    </source>
</evidence>
<name>A0A1B7WJB3_APHFL</name>
<organism evidence="1 2">
    <name type="scientific">Aphanizomenon flos-aquae WA102</name>
    <dbReference type="NCBI Taxonomy" id="1710896"/>
    <lineage>
        <taxon>Bacteria</taxon>
        <taxon>Bacillati</taxon>
        <taxon>Cyanobacteriota</taxon>
        <taxon>Cyanophyceae</taxon>
        <taxon>Nostocales</taxon>
        <taxon>Aphanizomenonaceae</taxon>
        <taxon>Aphanizomenon</taxon>
    </lineage>
</organism>
<feature type="non-terminal residue" evidence="1">
    <location>
        <position position="1"/>
    </location>
</feature>
<dbReference type="EMBL" id="LJOW01000276">
    <property type="protein sequence ID" value="OBQ37093.1"/>
    <property type="molecule type" value="Genomic_DNA"/>
</dbReference>
<protein>
    <recommendedName>
        <fullName evidence="3">DUF1566 domain-containing protein</fullName>
    </recommendedName>
</protein>
<reference evidence="1 2" key="1">
    <citation type="submission" date="2015-09" db="EMBL/GenBank/DDBJ databases">
        <title>Aphanizomenon flos-aquae WA102.</title>
        <authorList>
            <person name="Driscoll C."/>
        </authorList>
    </citation>
    <scope>NUCLEOTIDE SEQUENCE [LARGE SCALE GENOMIC DNA]</scope>
    <source>
        <strain evidence="1">WA102</strain>
    </source>
</reference>
<gene>
    <name evidence="1" type="ORF">AN484_25240</name>
</gene>
<dbReference type="AlphaFoldDB" id="A0A1B7WJB3"/>
<proteinExistence type="predicted"/>